<comment type="caution">
    <text evidence="1">The sequence shown here is derived from an EMBL/GenBank/DDBJ whole genome shotgun (WGS) entry which is preliminary data.</text>
</comment>
<gene>
    <name evidence="1" type="ORF">EVAR_36674_1</name>
</gene>
<evidence type="ECO:0000313" key="1">
    <source>
        <dbReference type="EMBL" id="GBP84157.1"/>
    </source>
</evidence>
<name>A0A4C1ZC10_EUMVA</name>
<accession>A0A4C1ZC10</accession>
<reference evidence="1 2" key="1">
    <citation type="journal article" date="2019" name="Commun. Biol.">
        <title>The bagworm genome reveals a unique fibroin gene that provides high tensile strength.</title>
        <authorList>
            <person name="Kono N."/>
            <person name="Nakamura H."/>
            <person name="Ohtoshi R."/>
            <person name="Tomita M."/>
            <person name="Numata K."/>
            <person name="Arakawa K."/>
        </authorList>
    </citation>
    <scope>NUCLEOTIDE SEQUENCE [LARGE SCALE GENOMIC DNA]</scope>
</reference>
<evidence type="ECO:0000313" key="2">
    <source>
        <dbReference type="Proteomes" id="UP000299102"/>
    </source>
</evidence>
<protein>
    <submittedName>
        <fullName evidence="1">Uncharacterized protein</fullName>
    </submittedName>
</protein>
<keyword evidence="2" id="KW-1185">Reference proteome</keyword>
<dbReference type="AlphaFoldDB" id="A0A4C1ZC10"/>
<organism evidence="1 2">
    <name type="scientific">Eumeta variegata</name>
    <name type="common">Bagworm moth</name>
    <name type="synonym">Eumeta japonica</name>
    <dbReference type="NCBI Taxonomy" id="151549"/>
    <lineage>
        <taxon>Eukaryota</taxon>
        <taxon>Metazoa</taxon>
        <taxon>Ecdysozoa</taxon>
        <taxon>Arthropoda</taxon>
        <taxon>Hexapoda</taxon>
        <taxon>Insecta</taxon>
        <taxon>Pterygota</taxon>
        <taxon>Neoptera</taxon>
        <taxon>Endopterygota</taxon>
        <taxon>Lepidoptera</taxon>
        <taxon>Glossata</taxon>
        <taxon>Ditrysia</taxon>
        <taxon>Tineoidea</taxon>
        <taxon>Psychidae</taxon>
        <taxon>Oiketicinae</taxon>
        <taxon>Eumeta</taxon>
    </lineage>
</organism>
<dbReference type="EMBL" id="BGZK01001662">
    <property type="protein sequence ID" value="GBP84157.1"/>
    <property type="molecule type" value="Genomic_DNA"/>
</dbReference>
<dbReference type="Proteomes" id="UP000299102">
    <property type="component" value="Unassembled WGS sequence"/>
</dbReference>
<proteinExistence type="predicted"/>
<sequence>MSIDTKGEEIYSMSMLEELWASTKWASHLQERQDYRLPVLSIMIPGEIDEISQAPLQTENLTSTFFELLISQDRVVRWRFQVAREGFGRSAFEHEARAYSDTARRRR</sequence>